<dbReference type="PANTHER" id="PTHR30146">
    <property type="entry name" value="LACI-RELATED TRANSCRIPTIONAL REPRESSOR"/>
    <property type="match status" value="1"/>
</dbReference>
<keyword evidence="2" id="KW-0238">DNA-binding</keyword>
<keyword evidence="1" id="KW-0805">Transcription regulation</keyword>
<dbReference type="EMBL" id="JAGIOD010000001">
    <property type="protein sequence ID" value="MBP2381492.1"/>
    <property type="molecule type" value="Genomic_DNA"/>
</dbReference>
<dbReference type="InterPro" id="IPR046335">
    <property type="entry name" value="LacI/GalR-like_sensor"/>
</dbReference>
<dbReference type="PROSITE" id="PS50932">
    <property type="entry name" value="HTH_LACI_2"/>
    <property type="match status" value="1"/>
</dbReference>
<dbReference type="Proteomes" id="UP001519290">
    <property type="component" value="Unassembled WGS sequence"/>
</dbReference>
<dbReference type="Pfam" id="PF00356">
    <property type="entry name" value="LacI"/>
    <property type="match status" value="1"/>
</dbReference>
<name>A0ABS4WZ59_9MICO</name>
<evidence type="ECO:0000313" key="5">
    <source>
        <dbReference type="EMBL" id="MBP2381492.1"/>
    </source>
</evidence>
<proteinExistence type="predicted"/>
<dbReference type="CDD" id="cd01392">
    <property type="entry name" value="HTH_LacI"/>
    <property type="match status" value="1"/>
</dbReference>
<dbReference type="CDD" id="cd06267">
    <property type="entry name" value="PBP1_LacI_sugar_binding-like"/>
    <property type="match status" value="1"/>
</dbReference>
<dbReference type="SMART" id="SM00354">
    <property type="entry name" value="HTH_LACI"/>
    <property type="match status" value="1"/>
</dbReference>
<reference evidence="5 6" key="1">
    <citation type="submission" date="2021-03" db="EMBL/GenBank/DDBJ databases">
        <title>Sequencing the genomes of 1000 actinobacteria strains.</title>
        <authorList>
            <person name="Klenk H.-P."/>
        </authorList>
    </citation>
    <scope>NUCLEOTIDE SEQUENCE [LARGE SCALE GENOMIC DNA]</scope>
    <source>
        <strain evidence="5 6">DSM 14566</strain>
    </source>
</reference>
<keyword evidence="3" id="KW-0804">Transcription</keyword>
<dbReference type="InterPro" id="IPR010982">
    <property type="entry name" value="Lambda_DNA-bd_dom_sf"/>
</dbReference>
<evidence type="ECO:0000256" key="3">
    <source>
        <dbReference type="ARBA" id="ARBA00023163"/>
    </source>
</evidence>
<comment type="caution">
    <text evidence="5">The sequence shown here is derived from an EMBL/GenBank/DDBJ whole genome shotgun (WGS) entry which is preliminary data.</text>
</comment>
<dbReference type="Pfam" id="PF13377">
    <property type="entry name" value="Peripla_BP_3"/>
    <property type="match status" value="1"/>
</dbReference>
<evidence type="ECO:0000256" key="2">
    <source>
        <dbReference type="ARBA" id="ARBA00023125"/>
    </source>
</evidence>
<keyword evidence="6" id="KW-1185">Reference proteome</keyword>
<dbReference type="PANTHER" id="PTHR30146:SF153">
    <property type="entry name" value="LACTOSE OPERON REPRESSOR"/>
    <property type="match status" value="1"/>
</dbReference>
<evidence type="ECO:0000259" key="4">
    <source>
        <dbReference type="PROSITE" id="PS50932"/>
    </source>
</evidence>
<dbReference type="InterPro" id="IPR028082">
    <property type="entry name" value="Peripla_BP_I"/>
</dbReference>
<sequence>MNSGGPPTLRDVAHEAGVSSAIASRVLNADPHVRVREETRQRIQDAAQSLGYVPHSLARSLRGARAGAIGLVMHGLDSPINVDVLAGAHARCAQSGYVTLLAEAEDLAEDDSRLRAFLARGRLDGVILHSGYGHDDRLLDAISRSVPAVLVNADDDREAPTVRVDDAAATTLAVSHLLELGHREITFIAGPHGSQTSDRREQGYRSALDRADLGDRTDVVHADWSADSGMQAVQEILRRPSLPTGLIVANAVTAAGVLSALRDAAVQVPDSISVITIHDSWFLPHLSVALTAVRLPLQALGAAAATLLIDTIDGRDAAQDAFITDPGPELVLRKSTGSPPARRA</sequence>
<accession>A0ABS4WZ59</accession>
<organism evidence="5 6">
    <name type="scientific">Brachybacterium sacelli</name>
    <dbReference type="NCBI Taxonomy" id="173364"/>
    <lineage>
        <taxon>Bacteria</taxon>
        <taxon>Bacillati</taxon>
        <taxon>Actinomycetota</taxon>
        <taxon>Actinomycetes</taxon>
        <taxon>Micrococcales</taxon>
        <taxon>Dermabacteraceae</taxon>
        <taxon>Brachybacterium</taxon>
    </lineage>
</organism>
<dbReference type="InterPro" id="IPR000843">
    <property type="entry name" value="HTH_LacI"/>
</dbReference>
<protein>
    <submittedName>
        <fullName evidence="5">LacI family transcriptional regulator</fullName>
    </submittedName>
</protein>
<dbReference type="RefSeq" id="WP_209900688.1">
    <property type="nucleotide sequence ID" value="NZ_BAAAJW010000002.1"/>
</dbReference>
<evidence type="ECO:0000256" key="1">
    <source>
        <dbReference type="ARBA" id="ARBA00023015"/>
    </source>
</evidence>
<dbReference type="SUPFAM" id="SSF47413">
    <property type="entry name" value="lambda repressor-like DNA-binding domains"/>
    <property type="match status" value="1"/>
</dbReference>
<dbReference type="Gene3D" id="1.10.260.40">
    <property type="entry name" value="lambda repressor-like DNA-binding domains"/>
    <property type="match status" value="1"/>
</dbReference>
<dbReference type="Gene3D" id="3.40.50.2300">
    <property type="match status" value="2"/>
</dbReference>
<gene>
    <name evidence="5" type="ORF">JOF43_001449</name>
</gene>
<feature type="domain" description="HTH lacI-type" evidence="4">
    <location>
        <begin position="7"/>
        <end position="63"/>
    </location>
</feature>
<dbReference type="SUPFAM" id="SSF53822">
    <property type="entry name" value="Periplasmic binding protein-like I"/>
    <property type="match status" value="1"/>
</dbReference>
<evidence type="ECO:0000313" key="6">
    <source>
        <dbReference type="Proteomes" id="UP001519290"/>
    </source>
</evidence>